<dbReference type="InterPro" id="IPR002772">
    <property type="entry name" value="Glyco_hydro_3_C"/>
</dbReference>
<dbReference type="EMBL" id="FOAP01000022">
    <property type="protein sequence ID" value="SEM76364.1"/>
    <property type="molecule type" value="Genomic_DNA"/>
</dbReference>
<keyword evidence="10" id="KW-1185">Reference proteome</keyword>
<dbReference type="SMART" id="SM01217">
    <property type="entry name" value="Fn3_like"/>
    <property type="match status" value="1"/>
</dbReference>
<evidence type="ECO:0000256" key="7">
    <source>
        <dbReference type="RuleBase" id="RU361161"/>
    </source>
</evidence>
<dbReference type="AlphaFoldDB" id="A0A1H8B2P8"/>
<dbReference type="Gene3D" id="3.20.20.300">
    <property type="entry name" value="Glycoside hydrolase, family 3, N-terminal domain"/>
    <property type="match status" value="1"/>
</dbReference>
<dbReference type="PROSITE" id="PS00775">
    <property type="entry name" value="GLYCOSYL_HYDROL_F3"/>
    <property type="match status" value="1"/>
</dbReference>
<feature type="domain" description="Fibronectin type III-like" evidence="8">
    <location>
        <begin position="675"/>
        <end position="745"/>
    </location>
</feature>
<dbReference type="GO" id="GO:0008422">
    <property type="term" value="F:beta-glucosidase activity"/>
    <property type="evidence" value="ECO:0007669"/>
    <property type="project" value="UniProtKB-EC"/>
</dbReference>
<dbReference type="Pfam" id="PF01915">
    <property type="entry name" value="Glyco_hydro_3_C"/>
    <property type="match status" value="1"/>
</dbReference>
<dbReference type="InterPro" id="IPR051915">
    <property type="entry name" value="Cellulose_Degrad_GH3"/>
</dbReference>
<dbReference type="InterPro" id="IPR013783">
    <property type="entry name" value="Ig-like_fold"/>
</dbReference>
<dbReference type="EC" id="3.2.1.21" evidence="3"/>
<evidence type="ECO:0000259" key="8">
    <source>
        <dbReference type="SMART" id="SM01217"/>
    </source>
</evidence>
<accession>A0A1H8B2P8</accession>
<dbReference type="InterPro" id="IPR036881">
    <property type="entry name" value="Glyco_hydro_3_C_sf"/>
</dbReference>
<keyword evidence="5 7" id="KW-0378">Hydrolase</keyword>
<evidence type="ECO:0000313" key="9">
    <source>
        <dbReference type="EMBL" id="SEM76364.1"/>
    </source>
</evidence>
<dbReference type="Gene3D" id="2.60.40.10">
    <property type="entry name" value="Immunoglobulins"/>
    <property type="match status" value="1"/>
</dbReference>
<dbReference type="PANTHER" id="PTHR30620:SF16">
    <property type="entry name" value="LYSOSOMAL BETA GLUCOSIDASE"/>
    <property type="match status" value="1"/>
</dbReference>
<protein>
    <recommendedName>
        <fullName evidence="3">beta-glucosidase</fullName>
        <ecNumber evidence="3">3.2.1.21</ecNumber>
    </recommendedName>
</protein>
<dbReference type="InterPro" id="IPR036962">
    <property type="entry name" value="Glyco_hydro_3_N_sf"/>
</dbReference>
<dbReference type="Gene3D" id="3.40.50.1700">
    <property type="entry name" value="Glycoside hydrolase family 3 C-terminal domain"/>
    <property type="match status" value="1"/>
</dbReference>
<comment type="similarity">
    <text evidence="2 7">Belongs to the glycosyl hydrolase 3 family.</text>
</comment>
<dbReference type="InterPro" id="IPR026891">
    <property type="entry name" value="Fn3-like"/>
</dbReference>
<dbReference type="InterPro" id="IPR019800">
    <property type="entry name" value="Glyco_hydro_3_AS"/>
</dbReference>
<reference evidence="10" key="1">
    <citation type="submission" date="2016-10" db="EMBL/GenBank/DDBJ databases">
        <authorList>
            <person name="Varghese N."/>
            <person name="Submissions S."/>
        </authorList>
    </citation>
    <scope>NUCLEOTIDE SEQUENCE [LARGE SCALE GENOMIC DNA]</scope>
    <source>
        <strain evidence="10">DSM 17044</strain>
    </source>
</reference>
<dbReference type="InterPro" id="IPR017853">
    <property type="entry name" value="GH"/>
</dbReference>
<dbReference type="GO" id="GO:0009251">
    <property type="term" value="P:glucan catabolic process"/>
    <property type="evidence" value="ECO:0007669"/>
    <property type="project" value="TreeGrafter"/>
</dbReference>
<proteinExistence type="inferred from homology"/>
<name>A0A1H8B2P8_STIAU</name>
<evidence type="ECO:0000256" key="5">
    <source>
        <dbReference type="ARBA" id="ARBA00022801"/>
    </source>
</evidence>
<dbReference type="FunFam" id="3.20.20.300:FF:000005">
    <property type="entry name" value="Periplasmic beta-glucosidase"/>
    <property type="match status" value="1"/>
</dbReference>
<keyword evidence="6 7" id="KW-0326">Glycosidase</keyword>
<evidence type="ECO:0000256" key="6">
    <source>
        <dbReference type="ARBA" id="ARBA00023295"/>
    </source>
</evidence>
<sequence>MGLALAVVLGACAGTRPPARAPSNAELAGAELNARVEALLRQMTLEEKVGQLAQYSQGVPTGPGTGRADHEQMVRAGAVGAFLNLVGAKETNRLQRLAVEHSRLKIPLLFGFDVIHGHRTLFPVPLGLASSFDPALVEQAMRRAATEAAADGIRWVFSPMTDIARDARWGRIVEGSGEDPYLGAALARAYVRGYQGASLAAPTSVAASVKHFAAYGAAEAGRDYHTVDLSDVSLRQVYLRPYQAAVEAGAATLMSSFNTLNGVPATGNPYLLTGILRQEWGFNGFVVSDWNSVQELMNHGTALDGAAAARQALTAGVEMDMEGNLYAPELPRLVRSGQVSEAVVDEAVRRVLRVKFALGLFERPYADETAEPPQPTPESREQARRMAEASIVLLKNEGRVLPLGDSVQRIAVVGPLADSRVNMMGCWPARGDAREHVTLRDALERRWKGRVVYAKGTGILAQGTEDFQEAVKAAASADVVIAALGEEAGSMTGEAASRTSLGLPGNQEPLLAALAATGKPVILVLFNGHPLVLTGLQAHARAIVEAWYPGIEAGNALVNLLSGAVNFSGRLPVTLPRGVGQVPLYYNQLSTGRPPGAADLTRPPTATENKYISRYIDEQNAPLYPFGYGLSYTDFAFSAPSLSAKGLKAAEVPRQGGALQVKTQVRNTGAVEGTVVAQLYLQVRGASTAQPVRQLAGFARVHLAPGEAREVVFPLGFEELSFVNARSERVVEPGTHYDVWVGDSSEARAHVDFMME</sequence>
<evidence type="ECO:0000256" key="3">
    <source>
        <dbReference type="ARBA" id="ARBA00012744"/>
    </source>
</evidence>
<keyword evidence="4" id="KW-0732">Signal</keyword>
<dbReference type="SUPFAM" id="SSF51445">
    <property type="entry name" value="(Trans)glycosidases"/>
    <property type="match status" value="1"/>
</dbReference>
<dbReference type="Proteomes" id="UP000182719">
    <property type="component" value="Unassembled WGS sequence"/>
</dbReference>
<dbReference type="SUPFAM" id="SSF52279">
    <property type="entry name" value="Beta-D-glucan exohydrolase, C-terminal domain"/>
    <property type="match status" value="1"/>
</dbReference>
<dbReference type="Pfam" id="PF14310">
    <property type="entry name" value="Fn3-like"/>
    <property type="match status" value="1"/>
</dbReference>
<evidence type="ECO:0000256" key="2">
    <source>
        <dbReference type="ARBA" id="ARBA00005336"/>
    </source>
</evidence>
<dbReference type="InterPro" id="IPR001764">
    <property type="entry name" value="Glyco_hydro_3_N"/>
</dbReference>
<evidence type="ECO:0000256" key="4">
    <source>
        <dbReference type="ARBA" id="ARBA00022729"/>
    </source>
</evidence>
<dbReference type="PANTHER" id="PTHR30620">
    <property type="entry name" value="PERIPLASMIC BETA-GLUCOSIDASE-RELATED"/>
    <property type="match status" value="1"/>
</dbReference>
<dbReference type="PRINTS" id="PR00133">
    <property type="entry name" value="GLHYDRLASE3"/>
</dbReference>
<dbReference type="Pfam" id="PF00933">
    <property type="entry name" value="Glyco_hydro_3"/>
    <property type="match status" value="1"/>
</dbReference>
<gene>
    <name evidence="9" type="ORF">SAMN05444354_122129</name>
</gene>
<comment type="catalytic activity">
    <reaction evidence="1">
        <text>Hydrolysis of terminal, non-reducing beta-D-glucosyl residues with release of beta-D-glucose.</text>
        <dbReference type="EC" id="3.2.1.21"/>
    </reaction>
</comment>
<evidence type="ECO:0000313" key="10">
    <source>
        <dbReference type="Proteomes" id="UP000182719"/>
    </source>
</evidence>
<evidence type="ECO:0000256" key="1">
    <source>
        <dbReference type="ARBA" id="ARBA00000448"/>
    </source>
</evidence>
<organism evidence="9 10">
    <name type="scientific">Stigmatella aurantiaca</name>
    <dbReference type="NCBI Taxonomy" id="41"/>
    <lineage>
        <taxon>Bacteria</taxon>
        <taxon>Pseudomonadati</taxon>
        <taxon>Myxococcota</taxon>
        <taxon>Myxococcia</taxon>
        <taxon>Myxococcales</taxon>
        <taxon>Cystobacterineae</taxon>
        <taxon>Archangiaceae</taxon>
        <taxon>Stigmatella</taxon>
    </lineage>
</organism>